<feature type="non-terminal residue" evidence="1">
    <location>
        <position position="84"/>
    </location>
</feature>
<dbReference type="GO" id="GO:0006508">
    <property type="term" value="P:proteolysis"/>
    <property type="evidence" value="ECO:0007669"/>
    <property type="project" value="InterPro"/>
</dbReference>
<protein>
    <submittedName>
        <fullName evidence="1">Uncharacterized protein</fullName>
    </submittedName>
</protein>
<reference evidence="1" key="1">
    <citation type="submission" date="2020-11" db="EMBL/GenBank/DDBJ databases">
        <authorList>
            <person name="Tran Van P."/>
        </authorList>
    </citation>
    <scope>NUCLEOTIDE SEQUENCE</scope>
</reference>
<evidence type="ECO:0000313" key="1">
    <source>
        <dbReference type="EMBL" id="CAD7237963.1"/>
    </source>
</evidence>
<dbReference type="InterPro" id="IPR001160">
    <property type="entry name" value="Peptidase_M20C"/>
</dbReference>
<dbReference type="GO" id="GO:0070573">
    <property type="term" value="F:metallodipeptidase activity"/>
    <property type="evidence" value="ECO:0007669"/>
    <property type="project" value="TreeGrafter"/>
</dbReference>
<dbReference type="OrthoDB" id="191370at2759"/>
<dbReference type="PANTHER" id="PTHR43501:SF1">
    <property type="entry name" value="CYTOSOL NON-SPECIFIC DIPEPTIDASE"/>
    <property type="match status" value="1"/>
</dbReference>
<dbReference type="GO" id="GO:0005829">
    <property type="term" value="C:cytosol"/>
    <property type="evidence" value="ECO:0007669"/>
    <property type="project" value="TreeGrafter"/>
</dbReference>
<proteinExistence type="predicted"/>
<dbReference type="AlphaFoldDB" id="A0A7R8X128"/>
<gene>
    <name evidence="1" type="ORF">CTOB1V02_LOCUS15778</name>
</gene>
<accession>A0A7R8X128</accession>
<dbReference type="Gene3D" id="3.40.630.10">
    <property type="entry name" value="Zn peptidases"/>
    <property type="match status" value="1"/>
</dbReference>
<dbReference type="SUPFAM" id="SSF53187">
    <property type="entry name" value="Zn-dependent exopeptidases"/>
    <property type="match status" value="1"/>
</dbReference>
<name>A0A7R8X128_9CRUS</name>
<sequence length="84" mass="8805">MQVDGDWIKAEGTTLGADNGIGVASIMTLLASNDIVHPPLEALFTIDEETGMTGALELRGGLLDADIMLNLDTEDDDELTIGCA</sequence>
<dbReference type="PANTHER" id="PTHR43501">
    <property type="entry name" value="CYTOSOL NON-SPECIFIC DIPEPTIDASE"/>
    <property type="match status" value="1"/>
</dbReference>
<dbReference type="EMBL" id="OB694194">
    <property type="protein sequence ID" value="CAD7237963.1"/>
    <property type="molecule type" value="Genomic_DNA"/>
</dbReference>
<organism evidence="1">
    <name type="scientific">Cyprideis torosa</name>
    <dbReference type="NCBI Taxonomy" id="163714"/>
    <lineage>
        <taxon>Eukaryota</taxon>
        <taxon>Metazoa</taxon>
        <taxon>Ecdysozoa</taxon>
        <taxon>Arthropoda</taxon>
        <taxon>Crustacea</taxon>
        <taxon>Oligostraca</taxon>
        <taxon>Ostracoda</taxon>
        <taxon>Podocopa</taxon>
        <taxon>Podocopida</taxon>
        <taxon>Cytherocopina</taxon>
        <taxon>Cytheroidea</taxon>
        <taxon>Cytherideidae</taxon>
        <taxon>Cyprideis</taxon>
    </lineage>
</organism>
<dbReference type="PRINTS" id="PR00934">
    <property type="entry name" value="XHISDIPTASE"/>
</dbReference>